<dbReference type="RefSeq" id="WP_068605741.1">
    <property type="nucleotide sequence ID" value="NZ_CP011388.1"/>
</dbReference>
<dbReference type="KEGG" id="pswu:SY83_07900"/>
<keyword evidence="1" id="KW-0812">Transmembrane</keyword>
<dbReference type="EMBL" id="CP011388">
    <property type="protein sequence ID" value="ANE46206.1"/>
    <property type="molecule type" value="Genomic_DNA"/>
</dbReference>
<evidence type="ECO:0000313" key="3">
    <source>
        <dbReference type="Proteomes" id="UP000076927"/>
    </source>
</evidence>
<dbReference type="AlphaFoldDB" id="A0A172TGX8"/>
<keyword evidence="3" id="KW-1185">Reference proteome</keyword>
<evidence type="ECO:0000256" key="1">
    <source>
        <dbReference type="SAM" id="Phobius"/>
    </source>
</evidence>
<dbReference type="OrthoDB" id="2929449at2"/>
<dbReference type="PATRIC" id="fig|1178515.4.peg.1569"/>
<organism evidence="2 3">
    <name type="scientific">Paenibacillus swuensis</name>
    <dbReference type="NCBI Taxonomy" id="1178515"/>
    <lineage>
        <taxon>Bacteria</taxon>
        <taxon>Bacillati</taxon>
        <taxon>Bacillota</taxon>
        <taxon>Bacilli</taxon>
        <taxon>Bacillales</taxon>
        <taxon>Paenibacillaceae</taxon>
        <taxon>Paenibacillus</taxon>
    </lineage>
</organism>
<keyword evidence="1" id="KW-1133">Transmembrane helix</keyword>
<protein>
    <submittedName>
        <fullName evidence="2">Uncharacterized protein</fullName>
    </submittedName>
</protein>
<accession>A0A172TGX8</accession>
<evidence type="ECO:0000313" key="2">
    <source>
        <dbReference type="EMBL" id="ANE46206.1"/>
    </source>
</evidence>
<keyword evidence="1" id="KW-0472">Membrane</keyword>
<proteinExistence type="predicted"/>
<reference evidence="2 3" key="1">
    <citation type="submission" date="2015-01" db="EMBL/GenBank/DDBJ databases">
        <title>Paenibacillus swuensis/DY6/whole genome sequencing.</title>
        <authorList>
            <person name="Kim M.K."/>
            <person name="Srinivasan S."/>
            <person name="Lee J.-J."/>
        </authorList>
    </citation>
    <scope>NUCLEOTIDE SEQUENCE [LARGE SCALE GENOMIC DNA]</scope>
    <source>
        <strain evidence="2 3">DY6</strain>
    </source>
</reference>
<sequence>MAGNVLYIPYSIIMILVVIMLIVFTSLTKRTKTTKYIIAISLPILIVFQFYFWNLEFNDFAKSFVFPSKEFRCEYEHELKDLSIPLPERTVLKGREDVCSPFYSTFVNEDEFRSFYQEELLTMKNKGEIVKYKYLERNDVDGDGNKGFLVELASGSKVDIVIHKREDSNKWLISINSISK</sequence>
<name>A0A172TGX8_9BACL</name>
<dbReference type="Proteomes" id="UP000076927">
    <property type="component" value="Chromosome"/>
</dbReference>
<gene>
    <name evidence="2" type="ORF">SY83_07900</name>
</gene>
<feature type="transmembrane region" description="Helical" evidence="1">
    <location>
        <begin position="36"/>
        <end position="53"/>
    </location>
</feature>
<feature type="transmembrane region" description="Helical" evidence="1">
    <location>
        <begin position="6"/>
        <end position="24"/>
    </location>
</feature>